<feature type="region of interest" description="Disordered" evidence="1">
    <location>
        <begin position="229"/>
        <end position="259"/>
    </location>
</feature>
<protein>
    <submittedName>
        <fullName evidence="2">Uncharacterized protein</fullName>
    </submittedName>
</protein>
<dbReference type="Proteomes" id="UP000219514">
    <property type="component" value="Unassembled WGS sequence"/>
</dbReference>
<feature type="compositionally biased region" description="Basic and acidic residues" evidence="1">
    <location>
        <begin position="53"/>
        <end position="67"/>
    </location>
</feature>
<dbReference type="AlphaFoldDB" id="A0A285EDJ5"/>
<evidence type="ECO:0000313" key="2">
    <source>
        <dbReference type="EMBL" id="SNX97212.1"/>
    </source>
</evidence>
<dbReference type="EMBL" id="OBDO01000006">
    <property type="protein sequence ID" value="SNX97212.1"/>
    <property type="molecule type" value="Genomic_DNA"/>
</dbReference>
<keyword evidence="3" id="KW-1185">Reference proteome</keyword>
<sequence>MRLLHGGEHAPPGRGHVGAGARDGRFRGSRARRGPTRQAPGRDGQRGVLGVEGRGRDRTGRRSDRRPGCGRGRRARTRETSTATGTATRSERRCSGRHDGERPSRLTCASRTTSRVGEPRARDCGTSSASTVTRPRDAPGNGHPSDEGAVVDTPFIAATFSDDGSRRVGRGSSQVGAAVLDHHLDHHCARFALVLCGPSSFRMPFDLLGRTSTNCRGHAAVAWGSRGRRFKSCQPDRGKPQLRGRLRRDPERPLGRSGGGLTIILTSVG</sequence>
<feature type="region of interest" description="Disordered" evidence="1">
    <location>
        <begin position="1"/>
        <end position="152"/>
    </location>
</feature>
<gene>
    <name evidence="2" type="ORF">SAMN06893097_106162</name>
</gene>
<reference evidence="2 3" key="1">
    <citation type="submission" date="2017-09" db="EMBL/GenBank/DDBJ databases">
        <authorList>
            <person name="Ehlers B."/>
            <person name="Leendertz F.H."/>
        </authorList>
    </citation>
    <scope>NUCLEOTIDE SEQUENCE [LARGE SCALE GENOMIC DNA]</scope>
    <source>
        <strain evidence="2 3">DSM 46844</strain>
    </source>
</reference>
<name>A0A285EDJ5_9ACTN</name>
<feature type="compositionally biased region" description="Basic and acidic residues" evidence="1">
    <location>
        <begin position="89"/>
        <end position="104"/>
    </location>
</feature>
<evidence type="ECO:0000256" key="1">
    <source>
        <dbReference type="SAM" id="MobiDB-lite"/>
    </source>
</evidence>
<proteinExistence type="predicted"/>
<evidence type="ECO:0000313" key="3">
    <source>
        <dbReference type="Proteomes" id="UP000219514"/>
    </source>
</evidence>
<accession>A0A285EDJ5</accession>
<organism evidence="2 3">
    <name type="scientific">Geodermatophilus sabuli</name>
    <dbReference type="NCBI Taxonomy" id="1564158"/>
    <lineage>
        <taxon>Bacteria</taxon>
        <taxon>Bacillati</taxon>
        <taxon>Actinomycetota</taxon>
        <taxon>Actinomycetes</taxon>
        <taxon>Geodermatophilales</taxon>
        <taxon>Geodermatophilaceae</taxon>
        <taxon>Geodermatophilus</taxon>
    </lineage>
</organism>